<organism evidence="1 2">
    <name type="scientific">Saccharothrix violaceirubra</name>
    <dbReference type="NCBI Taxonomy" id="413306"/>
    <lineage>
        <taxon>Bacteria</taxon>
        <taxon>Bacillati</taxon>
        <taxon>Actinomycetota</taxon>
        <taxon>Actinomycetes</taxon>
        <taxon>Pseudonocardiales</taxon>
        <taxon>Pseudonocardiaceae</taxon>
        <taxon>Saccharothrix</taxon>
    </lineage>
</organism>
<evidence type="ECO:0000313" key="1">
    <source>
        <dbReference type="EMBL" id="MBB4969384.1"/>
    </source>
</evidence>
<name>A0A7W7TA69_9PSEU</name>
<dbReference type="EMBL" id="JACHJS010000001">
    <property type="protein sequence ID" value="MBB4969384.1"/>
    <property type="molecule type" value="Genomic_DNA"/>
</dbReference>
<gene>
    <name evidence="1" type="ORF">F4559_006743</name>
</gene>
<keyword evidence="2" id="KW-1185">Reference proteome</keyword>
<proteinExistence type="predicted"/>
<sequence>MPESSVREAAQRLGVNQARVRALSSTGKLAGRRIGSHTSA</sequence>
<dbReference type="RefSeq" id="WP_221447452.1">
    <property type="nucleotide sequence ID" value="NZ_BAABAI010000021.1"/>
</dbReference>
<evidence type="ECO:0000313" key="2">
    <source>
        <dbReference type="Proteomes" id="UP000542674"/>
    </source>
</evidence>
<protein>
    <submittedName>
        <fullName evidence="1">Uncharacterized protein</fullName>
    </submittedName>
</protein>
<reference evidence="1 2" key="1">
    <citation type="submission" date="2020-08" db="EMBL/GenBank/DDBJ databases">
        <title>Sequencing the genomes of 1000 actinobacteria strains.</title>
        <authorList>
            <person name="Klenk H.-P."/>
        </authorList>
    </citation>
    <scope>NUCLEOTIDE SEQUENCE [LARGE SCALE GENOMIC DNA]</scope>
    <source>
        <strain evidence="1 2">DSM 45084</strain>
    </source>
</reference>
<accession>A0A7W7TA69</accession>
<dbReference type="AlphaFoldDB" id="A0A7W7TA69"/>
<comment type="caution">
    <text evidence="1">The sequence shown here is derived from an EMBL/GenBank/DDBJ whole genome shotgun (WGS) entry which is preliminary data.</text>
</comment>
<dbReference type="Proteomes" id="UP000542674">
    <property type="component" value="Unassembled WGS sequence"/>
</dbReference>